<feature type="signal peptide" evidence="2">
    <location>
        <begin position="1"/>
        <end position="29"/>
    </location>
</feature>
<feature type="chain" id="PRO_5047342814" description="Lipoprotein" evidence="2">
    <location>
        <begin position="30"/>
        <end position="195"/>
    </location>
</feature>
<dbReference type="Proteomes" id="UP001595859">
    <property type="component" value="Unassembled WGS sequence"/>
</dbReference>
<evidence type="ECO:0000313" key="3">
    <source>
        <dbReference type="EMBL" id="MFC4858525.1"/>
    </source>
</evidence>
<reference evidence="4" key="1">
    <citation type="journal article" date="2019" name="Int. J. Syst. Evol. Microbiol.">
        <title>The Global Catalogue of Microorganisms (GCM) 10K type strain sequencing project: providing services to taxonomists for standard genome sequencing and annotation.</title>
        <authorList>
            <consortium name="The Broad Institute Genomics Platform"/>
            <consortium name="The Broad Institute Genome Sequencing Center for Infectious Disease"/>
            <person name="Wu L."/>
            <person name="Ma J."/>
        </authorList>
    </citation>
    <scope>NUCLEOTIDE SEQUENCE [LARGE SCALE GENOMIC DNA]</scope>
    <source>
        <strain evidence="4">ZS-22-S1</strain>
    </source>
</reference>
<feature type="region of interest" description="Disordered" evidence="1">
    <location>
        <begin position="22"/>
        <end position="91"/>
    </location>
</feature>
<feature type="compositionally biased region" description="Pro residues" evidence="1">
    <location>
        <begin position="44"/>
        <end position="63"/>
    </location>
</feature>
<proteinExistence type="predicted"/>
<protein>
    <recommendedName>
        <fullName evidence="5">Lipoprotein</fullName>
    </recommendedName>
</protein>
<keyword evidence="2" id="KW-0732">Signal</keyword>
<evidence type="ECO:0008006" key="5">
    <source>
        <dbReference type="Google" id="ProtNLM"/>
    </source>
</evidence>
<name>A0ABV9S9V0_9PSEU</name>
<evidence type="ECO:0000256" key="1">
    <source>
        <dbReference type="SAM" id="MobiDB-lite"/>
    </source>
</evidence>
<evidence type="ECO:0000256" key="2">
    <source>
        <dbReference type="SAM" id="SignalP"/>
    </source>
</evidence>
<dbReference type="PROSITE" id="PS51257">
    <property type="entry name" value="PROKAR_LIPOPROTEIN"/>
    <property type="match status" value="1"/>
</dbReference>
<feature type="compositionally biased region" description="Low complexity" evidence="1">
    <location>
        <begin position="22"/>
        <end position="37"/>
    </location>
</feature>
<dbReference type="EMBL" id="JBHSIS010000022">
    <property type="protein sequence ID" value="MFC4858525.1"/>
    <property type="molecule type" value="Genomic_DNA"/>
</dbReference>
<dbReference type="RefSeq" id="WP_378061024.1">
    <property type="nucleotide sequence ID" value="NZ_JBHSIS010000022.1"/>
</dbReference>
<evidence type="ECO:0000313" key="4">
    <source>
        <dbReference type="Proteomes" id="UP001595859"/>
    </source>
</evidence>
<accession>A0ABV9S9V0</accession>
<organism evidence="3 4">
    <name type="scientific">Actinophytocola glycyrrhizae</name>
    <dbReference type="NCBI Taxonomy" id="2044873"/>
    <lineage>
        <taxon>Bacteria</taxon>
        <taxon>Bacillati</taxon>
        <taxon>Actinomycetota</taxon>
        <taxon>Actinomycetes</taxon>
        <taxon>Pseudonocardiales</taxon>
        <taxon>Pseudonocardiaceae</taxon>
    </lineage>
</organism>
<gene>
    <name evidence="3" type="ORF">ACFPCV_33940</name>
</gene>
<keyword evidence="4" id="KW-1185">Reference proteome</keyword>
<comment type="caution">
    <text evidence="3">The sequence shown here is derived from an EMBL/GenBank/DDBJ whole genome shotgun (WGS) entry which is preliminary data.</text>
</comment>
<sequence>MRALLTTVTAALALGLLAGCGDASSPAAADQTTTTTTSEERPSKTPPEPPTPSDVATPRPPSSGKPQDPSDGEPKVTIGPDGPVAPPGLTEVPVSQVDASALPEYYREYGDKAWVHEDGFTLEVIAFASSGCSGAEAVLIDQSADAVKIMLRPLDQTPGGRPDDSICTSVMTPKPVAVTLDQPLRDRKVLLSTGR</sequence>